<gene>
    <name evidence="1" type="ORF">S01H1_67020</name>
</gene>
<feature type="non-terminal residue" evidence="1">
    <location>
        <position position="88"/>
    </location>
</feature>
<protein>
    <recommendedName>
        <fullName evidence="2">Methyltransferase domain-containing protein</fullName>
    </recommendedName>
</protein>
<dbReference type="InterPro" id="IPR029063">
    <property type="entry name" value="SAM-dependent_MTases_sf"/>
</dbReference>
<sequence length="88" mass="9711">MPITEAELYTRIVDINRQACHDRGLWTNYGYNAILDVDLTALCLSLRKRFPPPIRILDIGCGNGAALKQLTGDLASSGVPSEDFECWG</sequence>
<evidence type="ECO:0000313" key="1">
    <source>
        <dbReference type="EMBL" id="GAG35246.1"/>
    </source>
</evidence>
<comment type="caution">
    <text evidence="1">The sequence shown here is derived from an EMBL/GenBank/DDBJ whole genome shotgun (WGS) entry which is preliminary data.</text>
</comment>
<evidence type="ECO:0008006" key="2">
    <source>
        <dbReference type="Google" id="ProtNLM"/>
    </source>
</evidence>
<accession>X0YEJ1</accession>
<reference evidence="1" key="1">
    <citation type="journal article" date="2014" name="Front. Microbiol.">
        <title>High frequency of phylogenetically diverse reductive dehalogenase-homologous genes in deep subseafloor sedimentary metagenomes.</title>
        <authorList>
            <person name="Kawai M."/>
            <person name="Futagami T."/>
            <person name="Toyoda A."/>
            <person name="Takaki Y."/>
            <person name="Nishi S."/>
            <person name="Hori S."/>
            <person name="Arai W."/>
            <person name="Tsubouchi T."/>
            <person name="Morono Y."/>
            <person name="Uchiyama I."/>
            <person name="Ito T."/>
            <person name="Fujiyama A."/>
            <person name="Inagaki F."/>
            <person name="Takami H."/>
        </authorList>
    </citation>
    <scope>NUCLEOTIDE SEQUENCE</scope>
    <source>
        <strain evidence="1">Expedition CK06-06</strain>
    </source>
</reference>
<dbReference type="AlphaFoldDB" id="X0YEJ1"/>
<proteinExistence type="predicted"/>
<dbReference type="EMBL" id="BARS01044348">
    <property type="protein sequence ID" value="GAG35246.1"/>
    <property type="molecule type" value="Genomic_DNA"/>
</dbReference>
<dbReference type="SUPFAM" id="SSF53335">
    <property type="entry name" value="S-adenosyl-L-methionine-dependent methyltransferases"/>
    <property type="match status" value="1"/>
</dbReference>
<name>X0YEJ1_9ZZZZ</name>
<organism evidence="1">
    <name type="scientific">marine sediment metagenome</name>
    <dbReference type="NCBI Taxonomy" id="412755"/>
    <lineage>
        <taxon>unclassified sequences</taxon>
        <taxon>metagenomes</taxon>
        <taxon>ecological metagenomes</taxon>
    </lineage>
</organism>